<evidence type="ECO:0000313" key="2">
    <source>
        <dbReference type="EMBL" id="MFC3812026.1"/>
    </source>
</evidence>
<accession>A0ABV7YYN6</accession>
<reference evidence="3" key="1">
    <citation type="journal article" date="2019" name="Int. J. Syst. Evol. Microbiol.">
        <title>The Global Catalogue of Microorganisms (GCM) 10K type strain sequencing project: providing services to taxonomists for standard genome sequencing and annotation.</title>
        <authorList>
            <consortium name="The Broad Institute Genomics Platform"/>
            <consortium name="The Broad Institute Genome Sequencing Center for Infectious Disease"/>
            <person name="Wu L."/>
            <person name="Ma J."/>
        </authorList>
    </citation>
    <scope>NUCLEOTIDE SEQUENCE [LARGE SCALE GENOMIC DNA]</scope>
    <source>
        <strain evidence="3">CECT 7956</strain>
    </source>
</reference>
<evidence type="ECO:0000256" key="1">
    <source>
        <dbReference type="SAM" id="Phobius"/>
    </source>
</evidence>
<dbReference type="Proteomes" id="UP001595616">
    <property type="component" value="Unassembled WGS sequence"/>
</dbReference>
<name>A0ABV7YYN6_9BACT</name>
<keyword evidence="1" id="KW-0472">Membrane</keyword>
<keyword evidence="1" id="KW-1133">Transmembrane helix</keyword>
<proteinExistence type="predicted"/>
<sequence length="51" mass="5762">MKKINVFMIIQWLIFMPLILPLGIITGAFEGVKKIFNQAASDILEDKEAIV</sequence>
<keyword evidence="3" id="KW-1185">Reference proteome</keyword>
<organism evidence="2 3">
    <name type="scientific">Lacihabitans lacunae</name>
    <dbReference type="NCBI Taxonomy" id="1028214"/>
    <lineage>
        <taxon>Bacteria</taxon>
        <taxon>Pseudomonadati</taxon>
        <taxon>Bacteroidota</taxon>
        <taxon>Cytophagia</taxon>
        <taxon>Cytophagales</taxon>
        <taxon>Leadbetterellaceae</taxon>
        <taxon>Lacihabitans</taxon>
    </lineage>
</organism>
<keyword evidence="1" id="KW-0812">Transmembrane</keyword>
<protein>
    <submittedName>
        <fullName evidence="2">Uncharacterized protein</fullName>
    </submittedName>
</protein>
<comment type="caution">
    <text evidence="2">The sequence shown here is derived from an EMBL/GenBank/DDBJ whole genome shotgun (WGS) entry which is preliminary data.</text>
</comment>
<evidence type="ECO:0000313" key="3">
    <source>
        <dbReference type="Proteomes" id="UP001595616"/>
    </source>
</evidence>
<dbReference type="EMBL" id="JBHRYQ010000001">
    <property type="protein sequence ID" value="MFC3812026.1"/>
    <property type="molecule type" value="Genomic_DNA"/>
</dbReference>
<dbReference type="RefSeq" id="WP_379838886.1">
    <property type="nucleotide sequence ID" value="NZ_JBHRYQ010000001.1"/>
</dbReference>
<feature type="transmembrane region" description="Helical" evidence="1">
    <location>
        <begin position="6"/>
        <end position="29"/>
    </location>
</feature>
<gene>
    <name evidence="2" type="ORF">ACFOOI_15300</name>
</gene>